<reference evidence="1 2" key="1">
    <citation type="submission" date="2020-11" db="EMBL/GenBank/DDBJ databases">
        <title>Enhanced detection system for hospital associated transmission using whole genome sequencing surveillance.</title>
        <authorList>
            <person name="Harrison L.H."/>
            <person name="Van Tyne D."/>
            <person name="Marsh J.W."/>
            <person name="Griffith M.P."/>
            <person name="Snyder D.J."/>
            <person name="Cooper V.S."/>
            <person name="Mustapha M."/>
        </authorList>
    </citation>
    <scope>NUCLEOTIDE SEQUENCE [LARGE SCALE GENOMIC DNA]</scope>
    <source>
        <strain evidence="1 2">BC00020</strain>
    </source>
</reference>
<accession>A0ABS1AQ39</accession>
<gene>
    <name evidence="1" type="ORF">I5589_01770</name>
</gene>
<dbReference type="Proteomes" id="UP000808215">
    <property type="component" value="Unassembled WGS sequence"/>
</dbReference>
<comment type="caution">
    <text evidence="1">The sequence shown here is derived from an EMBL/GenBank/DDBJ whole genome shotgun (WGS) entry which is preliminary data.</text>
</comment>
<dbReference type="RefSeq" id="WP_059461423.1">
    <property type="nucleotide sequence ID" value="NZ_BGKC01000004.1"/>
</dbReference>
<proteinExistence type="predicted"/>
<protein>
    <submittedName>
        <fullName evidence="1">Fis family transcriptional regulator</fullName>
    </submittedName>
</protein>
<organism evidence="1 2">
    <name type="scientific">Burkholderia vietnamiensis</name>
    <dbReference type="NCBI Taxonomy" id="60552"/>
    <lineage>
        <taxon>Bacteria</taxon>
        <taxon>Pseudomonadati</taxon>
        <taxon>Pseudomonadota</taxon>
        <taxon>Betaproteobacteria</taxon>
        <taxon>Burkholderiales</taxon>
        <taxon>Burkholderiaceae</taxon>
        <taxon>Burkholderia</taxon>
        <taxon>Burkholderia cepacia complex</taxon>
    </lineage>
</organism>
<name>A0ABS1AQ39_BURVI</name>
<sequence length="148" mass="16445">MTLRRSPVRSRNKAMLLPTPRATVDRQSLEYHLVLAAIRAGHGNERQLSRLVEILFLAEFLHEAGYGDGDQAAFAEMEAALRRCTDRGHTTGEWRMDAQDHGHVAQLLTLHDRQLARAPLHAVATANERLRRLLAKAALALGVARQAA</sequence>
<dbReference type="EMBL" id="JADVKH010000002">
    <property type="protein sequence ID" value="MBJ9685798.1"/>
    <property type="molecule type" value="Genomic_DNA"/>
</dbReference>
<evidence type="ECO:0000313" key="2">
    <source>
        <dbReference type="Proteomes" id="UP000808215"/>
    </source>
</evidence>
<keyword evidence="2" id="KW-1185">Reference proteome</keyword>
<evidence type="ECO:0000313" key="1">
    <source>
        <dbReference type="EMBL" id="MBJ9685798.1"/>
    </source>
</evidence>